<accession>A0A1B2E1T4</accession>
<name>A0A1B2E1T4_9BACL</name>
<dbReference type="Pfam" id="PF08282">
    <property type="entry name" value="Hydrolase_3"/>
    <property type="match status" value="2"/>
</dbReference>
<evidence type="ECO:0000313" key="1">
    <source>
        <dbReference type="EMBL" id="ANY73882.1"/>
    </source>
</evidence>
<dbReference type="PANTHER" id="PTHR10000">
    <property type="entry name" value="PHOSPHOSERINE PHOSPHATASE"/>
    <property type="match status" value="1"/>
</dbReference>
<dbReference type="SFLD" id="SFLDS00003">
    <property type="entry name" value="Haloacid_Dehalogenase"/>
    <property type="match status" value="1"/>
</dbReference>
<dbReference type="AlphaFoldDB" id="A0A1B2E1T4"/>
<sequence>MANYKMLALDLDGTTLNEEGIVTDTTRYWIQKAVDSGVLVIFSTGRGMQTVMDLWNSLELNGPMVLLNGAELWTGREQLCERHFLKPEEIRRLHRLALEADAHFWGYSVESLTSRKNWTEEMFERRWMKFGMHHPDLSVISKLRELASEIDTIEISRSAAVNVEISPRGISKESGVRTICSRLGIDMREVMAIGDNMNDYRLIRAAGLGIAMGNADEALKAVADGQTDMNARDGVAKAIQRYIFDDGQV</sequence>
<reference evidence="1" key="1">
    <citation type="submission" date="2016-08" db="EMBL/GenBank/DDBJ databases">
        <title>Complete Genome Seqeunce of Paenibacillus sp. nov. IHBB 9852 from high altitute lake of Indian trans-Himalayas.</title>
        <authorList>
            <person name="Kiran S."/>
            <person name="Swarnkar M.K."/>
            <person name="Rana A."/>
            <person name="Tewari R."/>
            <person name="Gulati A."/>
        </authorList>
    </citation>
    <scope>NUCLEOTIDE SEQUENCE [LARGE SCALE GENOMIC DNA]</scope>
    <source>
        <strain evidence="1">IHBB 9852</strain>
    </source>
</reference>
<dbReference type="SUPFAM" id="SSF56784">
    <property type="entry name" value="HAD-like"/>
    <property type="match status" value="1"/>
</dbReference>
<dbReference type="Gene3D" id="3.40.50.1000">
    <property type="entry name" value="HAD superfamily/HAD-like"/>
    <property type="match status" value="1"/>
</dbReference>
<dbReference type="SFLD" id="SFLDG01140">
    <property type="entry name" value="C2.B:_Phosphomannomutase_and_P"/>
    <property type="match status" value="1"/>
</dbReference>
<dbReference type="GO" id="GO:0005829">
    <property type="term" value="C:cytosol"/>
    <property type="evidence" value="ECO:0007669"/>
    <property type="project" value="TreeGrafter"/>
</dbReference>
<dbReference type="PROSITE" id="PS01229">
    <property type="entry name" value="COF_2"/>
    <property type="match status" value="1"/>
</dbReference>
<organism evidence="1">
    <name type="scientific">Paenibacillus ihbetae</name>
    <dbReference type="NCBI Taxonomy" id="1870820"/>
    <lineage>
        <taxon>Bacteria</taxon>
        <taxon>Bacillati</taxon>
        <taxon>Bacillota</taxon>
        <taxon>Bacilli</taxon>
        <taxon>Bacillales</taxon>
        <taxon>Paenibacillaceae</taxon>
        <taxon>Paenibacillus</taxon>
    </lineage>
</organism>
<protein>
    <submittedName>
        <fullName evidence="1">Phosphoglycolate phosphatase</fullName>
    </submittedName>
</protein>
<dbReference type="CDD" id="cd07516">
    <property type="entry name" value="HAD_Pase"/>
    <property type="match status" value="1"/>
</dbReference>
<dbReference type="RefSeq" id="WP_099478137.1">
    <property type="nucleotide sequence ID" value="NZ_CP016809.1"/>
</dbReference>
<dbReference type="InterPro" id="IPR036412">
    <property type="entry name" value="HAD-like_sf"/>
</dbReference>
<dbReference type="GO" id="GO:0000287">
    <property type="term" value="F:magnesium ion binding"/>
    <property type="evidence" value="ECO:0007669"/>
    <property type="project" value="TreeGrafter"/>
</dbReference>
<dbReference type="KEGG" id="pib:BBD41_15560"/>
<dbReference type="EMBL" id="CP016809">
    <property type="protein sequence ID" value="ANY73882.1"/>
    <property type="molecule type" value="Genomic_DNA"/>
</dbReference>
<dbReference type="InterPro" id="IPR023214">
    <property type="entry name" value="HAD_sf"/>
</dbReference>
<dbReference type="PANTHER" id="PTHR10000:SF55">
    <property type="entry name" value="5-AMINO-6-(5-PHOSPHO-D-RIBITYLAMINO)URACIL PHOSPHATASE YCSE"/>
    <property type="match status" value="1"/>
</dbReference>
<dbReference type="NCBIfam" id="TIGR01484">
    <property type="entry name" value="HAD-SF-IIB"/>
    <property type="match status" value="1"/>
</dbReference>
<dbReference type="GO" id="GO:0016791">
    <property type="term" value="F:phosphatase activity"/>
    <property type="evidence" value="ECO:0007669"/>
    <property type="project" value="TreeGrafter"/>
</dbReference>
<gene>
    <name evidence="1" type="ORF">BBD41_15560</name>
</gene>
<dbReference type="InterPro" id="IPR006379">
    <property type="entry name" value="HAD-SF_hydro_IIB"/>
</dbReference>
<dbReference type="Gene3D" id="3.30.1240.10">
    <property type="match status" value="1"/>
</dbReference>
<proteinExistence type="predicted"/>